<dbReference type="InterPro" id="IPR031756">
    <property type="entry name" value="BGBP_N"/>
</dbReference>
<keyword evidence="4" id="KW-0732">Signal</keyword>
<keyword evidence="2" id="KW-0399">Innate immunity</keyword>
<dbReference type="Gene3D" id="2.60.120.200">
    <property type="match status" value="1"/>
</dbReference>
<dbReference type="PROSITE" id="PS51762">
    <property type="entry name" value="GH16_2"/>
    <property type="match status" value="1"/>
</dbReference>
<evidence type="ECO:0000313" key="7">
    <source>
        <dbReference type="EMBL" id="CAG9855839.1"/>
    </source>
</evidence>
<dbReference type="AlphaFoldDB" id="A0A9N9TI23"/>
<dbReference type="PANTHER" id="PTHR10963:SF60">
    <property type="entry name" value="GRAM-NEGATIVE BACTERIA-BINDING PROTEIN 1-RELATED"/>
    <property type="match status" value="1"/>
</dbReference>
<dbReference type="InterPro" id="IPR050546">
    <property type="entry name" value="Glycosyl_Hydrlase_16"/>
</dbReference>
<dbReference type="PROSITE" id="PS51969">
    <property type="entry name" value="CBM39"/>
    <property type="match status" value="1"/>
</dbReference>
<dbReference type="GO" id="GO:0045087">
    <property type="term" value="P:innate immune response"/>
    <property type="evidence" value="ECO:0007669"/>
    <property type="project" value="UniProtKB-KW"/>
</dbReference>
<evidence type="ECO:0000259" key="6">
    <source>
        <dbReference type="PROSITE" id="PS51969"/>
    </source>
</evidence>
<reference evidence="7" key="1">
    <citation type="submission" date="2022-01" db="EMBL/GenBank/DDBJ databases">
        <authorList>
            <person name="King R."/>
        </authorList>
    </citation>
    <scope>NUCLEOTIDE SEQUENCE</scope>
</reference>
<keyword evidence="3" id="KW-0391">Immunity</keyword>
<dbReference type="SUPFAM" id="SSF49899">
    <property type="entry name" value="Concanavalin A-like lectins/glucanases"/>
    <property type="match status" value="1"/>
</dbReference>
<feature type="domain" description="CBM39" evidence="6">
    <location>
        <begin position="19"/>
        <end position="120"/>
    </location>
</feature>
<evidence type="ECO:0000256" key="2">
    <source>
        <dbReference type="ARBA" id="ARBA00022588"/>
    </source>
</evidence>
<keyword evidence="8" id="KW-1185">Reference proteome</keyword>
<gene>
    <name evidence="7" type="ORF">PHYEVI_LOCUS2276</name>
</gene>
<dbReference type="GO" id="GO:0030246">
    <property type="term" value="F:carbohydrate binding"/>
    <property type="evidence" value="ECO:0007669"/>
    <property type="project" value="InterPro"/>
</dbReference>
<dbReference type="Pfam" id="PF15886">
    <property type="entry name" value="CBM39"/>
    <property type="match status" value="1"/>
</dbReference>
<dbReference type="InterPro" id="IPR043030">
    <property type="entry name" value="BGBP_N_sf"/>
</dbReference>
<evidence type="ECO:0000256" key="1">
    <source>
        <dbReference type="ARBA" id="ARBA00008781"/>
    </source>
</evidence>
<evidence type="ECO:0000259" key="5">
    <source>
        <dbReference type="PROSITE" id="PS51762"/>
    </source>
</evidence>
<dbReference type="GO" id="GO:0004553">
    <property type="term" value="F:hydrolase activity, hydrolyzing O-glycosyl compounds"/>
    <property type="evidence" value="ECO:0007669"/>
    <property type="project" value="InterPro"/>
</dbReference>
<dbReference type="Gene3D" id="2.60.40.2140">
    <property type="entry name" value="Beta-1,3-glucan-recognition protein, N-terminal domain"/>
    <property type="match status" value="1"/>
</dbReference>
<evidence type="ECO:0000256" key="4">
    <source>
        <dbReference type="SAM" id="SignalP"/>
    </source>
</evidence>
<evidence type="ECO:0000313" key="8">
    <source>
        <dbReference type="Proteomes" id="UP001153712"/>
    </source>
</evidence>
<feature type="chain" id="PRO_5040462697" description="Glycoside hydrolase family 16" evidence="4">
    <location>
        <begin position="18"/>
        <end position="436"/>
    </location>
</feature>
<name>A0A9N9TI23_PHYSR</name>
<comment type="similarity">
    <text evidence="1">Belongs to the insect beta-1,3-glucan binding protein family.</text>
</comment>
<dbReference type="InterPro" id="IPR013320">
    <property type="entry name" value="ConA-like_dom_sf"/>
</dbReference>
<protein>
    <recommendedName>
        <fullName evidence="9">Glycoside hydrolase family 16</fullName>
    </recommendedName>
</protein>
<sequence length="436" mass="49733">MFLLWLCLLSIAAPIYGQFVIPKLIIEAFQPAGFRVALDETPGVQMFAFHGSINQELMLNQPGDFSGEILKPSKDGRFVYDNPDLRLKVGDTVYYWIYIQHDGLGFRLDNQTWRVTALRSKNELVCKASATVVSNRKSVCSGQVIFEDDFSGNSLNTNKWLLEQYIPTQPDYEFNIYVNDSSVTSIHDNRLTIRPKIRNEDLKEEWLDLSDGCTRIPSRRAKCRNKLYMLHHPIASARLVSKVNFLYGEVEVRARLPSGDWMYPEIYLEDENNQKLIIAYARGNTVLLGNDASNDLGGTLLFGGPIVNDREPERSSHLSSYKTPTPLSYNFHTYKLKWTAEKLELYLNDNKYGSIGQEVLKSTGFSSDPLKVHLVLGVGVGGITDFPDGFKGNYDKPWKNSEINQVKKFYENRSKWEPSWFYGGELLVDYVKITAI</sequence>
<dbReference type="GO" id="GO:0005975">
    <property type="term" value="P:carbohydrate metabolic process"/>
    <property type="evidence" value="ECO:0007669"/>
    <property type="project" value="InterPro"/>
</dbReference>
<feature type="domain" description="GH16" evidence="5">
    <location>
        <begin position="148"/>
        <end position="436"/>
    </location>
</feature>
<evidence type="ECO:0008006" key="9">
    <source>
        <dbReference type="Google" id="ProtNLM"/>
    </source>
</evidence>
<proteinExistence type="inferred from homology"/>
<evidence type="ECO:0000256" key="3">
    <source>
        <dbReference type="ARBA" id="ARBA00022859"/>
    </source>
</evidence>
<dbReference type="InterPro" id="IPR000757">
    <property type="entry name" value="Beta-glucanase-like"/>
</dbReference>
<feature type="signal peptide" evidence="4">
    <location>
        <begin position="1"/>
        <end position="17"/>
    </location>
</feature>
<dbReference type="Proteomes" id="UP001153712">
    <property type="component" value="Chromosome 11"/>
</dbReference>
<organism evidence="7 8">
    <name type="scientific">Phyllotreta striolata</name>
    <name type="common">Striped flea beetle</name>
    <name type="synonym">Crioceris striolata</name>
    <dbReference type="NCBI Taxonomy" id="444603"/>
    <lineage>
        <taxon>Eukaryota</taxon>
        <taxon>Metazoa</taxon>
        <taxon>Ecdysozoa</taxon>
        <taxon>Arthropoda</taxon>
        <taxon>Hexapoda</taxon>
        <taxon>Insecta</taxon>
        <taxon>Pterygota</taxon>
        <taxon>Neoptera</taxon>
        <taxon>Endopterygota</taxon>
        <taxon>Coleoptera</taxon>
        <taxon>Polyphaga</taxon>
        <taxon>Cucujiformia</taxon>
        <taxon>Chrysomeloidea</taxon>
        <taxon>Chrysomelidae</taxon>
        <taxon>Galerucinae</taxon>
        <taxon>Alticini</taxon>
        <taxon>Phyllotreta</taxon>
    </lineage>
</organism>
<dbReference type="OrthoDB" id="4781at2759"/>
<dbReference type="PANTHER" id="PTHR10963">
    <property type="entry name" value="GLYCOSYL HYDROLASE-RELATED"/>
    <property type="match status" value="1"/>
</dbReference>
<dbReference type="EMBL" id="OU900104">
    <property type="protein sequence ID" value="CAG9855839.1"/>
    <property type="molecule type" value="Genomic_DNA"/>
</dbReference>
<accession>A0A9N9TI23</accession>